<proteinExistence type="predicted"/>
<dbReference type="EMBL" id="KN831770">
    <property type="protein sequence ID" value="KIM46636.1"/>
    <property type="molecule type" value="Genomic_DNA"/>
</dbReference>
<keyword evidence="4" id="KW-1185">Reference proteome</keyword>
<dbReference type="AlphaFoldDB" id="A0A0C3CRZ8"/>
<evidence type="ECO:0000313" key="4">
    <source>
        <dbReference type="Proteomes" id="UP000053424"/>
    </source>
</evidence>
<dbReference type="STRING" id="686832.A0A0C3CRZ8"/>
<dbReference type="OrthoDB" id="3021007at2759"/>
<organism evidence="3 4">
    <name type="scientific">Hebeloma cylindrosporum</name>
    <dbReference type="NCBI Taxonomy" id="76867"/>
    <lineage>
        <taxon>Eukaryota</taxon>
        <taxon>Fungi</taxon>
        <taxon>Dikarya</taxon>
        <taxon>Basidiomycota</taxon>
        <taxon>Agaricomycotina</taxon>
        <taxon>Agaricomycetes</taxon>
        <taxon>Agaricomycetidae</taxon>
        <taxon>Agaricales</taxon>
        <taxon>Agaricineae</taxon>
        <taxon>Hymenogastraceae</taxon>
        <taxon>Hebeloma</taxon>
    </lineage>
</organism>
<evidence type="ECO:0000256" key="1">
    <source>
        <dbReference type="SAM" id="Coils"/>
    </source>
</evidence>
<reference evidence="4" key="2">
    <citation type="submission" date="2015-01" db="EMBL/GenBank/DDBJ databases">
        <title>Evolutionary Origins and Diversification of the Mycorrhizal Mutualists.</title>
        <authorList>
            <consortium name="DOE Joint Genome Institute"/>
            <consortium name="Mycorrhizal Genomics Consortium"/>
            <person name="Kohler A."/>
            <person name="Kuo A."/>
            <person name="Nagy L.G."/>
            <person name="Floudas D."/>
            <person name="Copeland A."/>
            <person name="Barry K.W."/>
            <person name="Cichocki N."/>
            <person name="Veneault-Fourrey C."/>
            <person name="LaButti K."/>
            <person name="Lindquist E.A."/>
            <person name="Lipzen A."/>
            <person name="Lundell T."/>
            <person name="Morin E."/>
            <person name="Murat C."/>
            <person name="Riley R."/>
            <person name="Ohm R."/>
            <person name="Sun H."/>
            <person name="Tunlid A."/>
            <person name="Henrissat B."/>
            <person name="Grigoriev I.V."/>
            <person name="Hibbett D.S."/>
            <person name="Martin F."/>
        </authorList>
    </citation>
    <scope>NUCLEOTIDE SEQUENCE [LARGE SCALE GENOMIC DNA]</scope>
    <source>
        <strain evidence="4">h7</strain>
    </source>
</reference>
<name>A0A0C3CRZ8_HEBCY</name>
<sequence length="426" mass="47049">MPSMLKSRFVRFFRPLLHAFGMSDPAPASAEPLSFAQLLATDLQSNVSNYVFQLSTALALQKPWKTLLRVKTVFLVKQVSKTSEHEYFTALVELPDGQERYVSFERAGSRPLYRPQPRIPRFGNWHSKSETALADDQPAAMTATQAVAEDPGPISSSEPPPEPEPIVAESPDASALALPKDRRILNRFSASVSSALSSSASALSSSSSSSSPSSSRSGVASLDSCSVPRDAHDIVRGHAQPTQTSNDVIMGTLSLESPEHPPIYLHELAVLAHTIHNNDSCYRLFTTNCYWFAGMMMDVLEKRINSQMRPPARKSWIGKVLHLGKSDGNWAYITVYAPAPSKTGTEVLAKFERDLSDFENKIQANQDAQDSRLREAKKEAESERLLKEGAEARLTKVEEEAKRERLAAAAREKELLERLKLLEAAK</sequence>
<dbReference type="Proteomes" id="UP000053424">
    <property type="component" value="Unassembled WGS sequence"/>
</dbReference>
<protein>
    <submittedName>
        <fullName evidence="3">Uncharacterized protein</fullName>
    </submittedName>
</protein>
<gene>
    <name evidence="3" type="ORF">M413DRAFT_440242</name>
</gene>
<evidence type="ECO:0000256" key="2">
    <source>
        <dbReference type="SAM" id="MobiDB-lite"/>
    </source>
</evidence>
<keyword evidence="1" id="KW-0175">Coiled coil</keyword>
<feature type="region of interest" description="Disordered" evidence="2">
    <location>
        <begin position="135"/>
        <end position="168"/>
    </location>
</feature>
<accession>A0A0C3CRZ8</accession>
<reference evidence="3 4" key="1">
    <citation type="submission" date="2014-04" db="EMBL/GenBank/DDBJ databases">
        <authorList>
            <consortium name="DOE Joint Genome Institute"/>
            <person name="Kuo A."/>
            <person name="Gay G."/>
            <person name="Dore J."/>
            <person name="Kohler A."/>
            <person name="Nagy L.G."/>
            <person name="Floudas D."/>
            <person name="Copeland A."/>
            <person name="Barry K.W."/>
            <person name="Cichocki N."/>
            <person name="Veneault-Fourrey C."/>
            <person name="LaButti K."/>
            <person name="Lindquist E.A."/>
            <person name="Lipzen A."/>
            <person name="Lundell T."/>
            <person name="Morin E."/>
            <person name="Murat C."/>
            <person name="Sun H."/>
            <person name="Tunlid A."/>
            <person name="Henrissat B."/>
            <person name="Grigoriev I.V."/>
            <person name="Hibbett D.S."/>
            <person name="Martin F."/>
            <person name="Nordberg H.P."/>
            <person name="Cantor M.N."/>
            <person name="Hua S.X."/>
        </authorList>
    </citation>
    <scope>NUCLEOTIDE SEQUENCE [LARGE SCALE GENOMIC DNA]</scope>
    <source>
        <strain evidence="4">h7</strain>
    </source>
</reference>
<feature type="region of interest" description="Disordered" evidence="2">
    <location>
        <begin position="201"/>
        <end position="224"/>
    </location>
</feature>
<feature type="coiled-coil region" evidence="1">
    <location>
        <begin position="348"/>
        <end position="419"/>
    </location>
</feature>
<dbReference type="HOGENOM" id="CLU_616852_0_0_1"/>
<feature type="compositionally biased region" description="Low complexity" evidence="2">
    <location>
        <begin position="201"/>
        <end position="221"/>
    </location>
</feature>
<evidence type="ECO:0000313" key="3">
    <source>
        <dbReference type="EMBL" id="KIM46636.1"/>
    </source>
</evidence>